<dbReference type="InterPro" id="IPR002508">
    <property type="entry name" value="MurNAc-LAA_cat"/>
</dbReference>
<sequence length="603" mass="65890">MKSIFTIKTTVLTLIILAVIHMAQAQVVVIDPGHGYSATGTNPDGRSATEHATALAVGLKLKDQIENSCSNWTVHMTRSTANGWISLSQRKTMSNSWGADRFISIHCNAGGGSGTETFWCNRSTSLDADNSAFSREIQDRMVDKGSWSDRRSVEDDSYIFHLAVLNGNNAIGVLNEIGFVDTADETKLLSDSWRDLFAEAYLLGLQNSIGGTCTPSGVDTVAPTTSISATGGTTQSGDFTANFTDTDNVGVTRQFYQTLEKYGAMWYANRNNGFFNDHFEETYTGYTYGTGTWTATGGKMIQSDVVADNTKLSSYLSQTSGLPYLYEFSAKVVSTSGPRKFGIHIMADDATLSQRGNSYLIWFSGNDDKVRIYETVSNALYTRATVDLPQDNNWANYKITYSPAYGVIEVFKDNVSVATWTDSTPLSTGNSISLRTNATEVEFDDLTVYKFRSGSSQLITAGTASTDDIRTASAKVRSLVRDDAGNWSTTGSLDMTLTFPGARTMLEPEVPSQNPSLSAMILYPNPTDGQSLMMEYHASSKAKTSIELVDQVGRTLGTIYDSPTELGNRRVDISEVMSQKVSGIYWVRVTHGSESYTTKIIMK</sequence>
<dbReference type="EMBL" id="FRAA01000001">
    <property type="protein sequence ID" value="SHJ41343.1"/>
    <property type="molecule type" value="Genomic_DNA"/>
</dbReference>
<evidence type="ECO:0000256" key="1">
    <source>
        <dbReference type="ARBA" id="ARBA00001561"/>
    </source>
</evidence>
<feature type="chain" id="PRO_5012906635" description="N-acetylmuramoyl-L-alanine amidase" evidence="4">
    <location>
        <begin position="26"/>
        <end position="603"/>
    </location>
</feature>
<dbReference type="EC" id="3.5.1.28" evidence="2"/>
<dbReference type="PANTHER" id="PTHR30404">
    <property type="entry name" value="N-ACETYLMURAMOYL-L-ALANINE AMIDASE"/>
    <property type="match status" value="1"/>
</dbReference>
<feature type="signal peptide" evidence="4">
    <location>
        <begin position="1"/>
        <end position="25"/>
    </location>
</feature>
<dbReference type="InterPro" id="IPR050695">
    <property type="entry name" value="N-acetylmuramoyl_amidase_3"/>
</dbReference>
<dbReference type="Gene3D" id="3.40.630.40">
    <property type="entry name" value="Zn-dependent exopeptidases"/>
    <property type="match status" value="1"/>
</dbReference>
<dbReference type="GO" id="GO:0009253">
    <property type="term" value="P:peptidoglycan catabolic process"/>
    <property type="evidence" value="ECO:0007669"/>
    <property type="project" value="InterPro"/>
</dbReference>
<dbReference type="Gene3D" id="2.60.120.560">
    <property type="entry name" value="Exo-inulinase, domain 1"/>
    <property type="match status" value="1"/>
</dbReference>
<dbReference type="Pfam" id="PF18962">
    <property type="entry name" value="Por_Secre_tail"/>
    <property type="match status" value="1"/>
</dbReference>
<reference evidence="7" key="1">
    <citation type="submission" date="2016-11" db="EMBL/GenBank/DDBJ databases">
        <authorList>
            <person name="Varghese N."/>
            <person name="Submissions S."/>
        </authorList>
    </citation>
    <scope>NUCLEOTIDE SEQUENCE [LARGE SCALE GENOMIC DNA]</scope>
    <source>
        <strain evidence="7">DSM 26134</strain>
    </source>
</reference>
<proteinExistence type="predicted"/>
<evidence type="ECO:0000256" key="4">
    <source>
        <dbReference type="SAM" id="SignalP"/>
    </source>
</evidence>
<keyword evidence="4" id="KW-0732">Signal</keyword>
<gene>
    <name evidence="6" type="ORF">SAMN04488028_10131</name>
</gene>
<accession>A0A1M6J3R5</accession>
<keyword evidence="3" id="KW-0378">Hydrolase</keyword>
<dbReference type="STRING" id="156994.SAMN04488028_10131"/>
<evidence type="ECO:0000313" key="7">
    <source>
        <dbReference type="Proteomes" id="UP000184474"/>
    </source>
</evidence>
<dbReference type="GO" id="GO:0030288">
    <property type="term" value="C:outer membrane-bounded periplasmic space"/>
    <property type="evidence" value="ECO:0007669"/>
    <property type="project" value="TreeGrafter"/>
</dbReference>
<dbReference type="GO" id="GO:0008745">
    <property type="term" value="F:N-acetylmuramoyl-L-alanine amidase activity"/>
    <property type="evidence" value="ECO:0007669"/>
    <property type="project" value="UniProtKB-EC"/>
</dbReference>
<dbReference type="PANTHER" id="PTHR30404:SF0">
    <property type="entry name" value="N-ACETYLMURAMOYL-L-ALANINE AMIDASE AMIC"/>
    <property type="match status" value="1"/>
</dbReference>
<dbReference type="Proteomes" id="UP000184474">
    <property type="component" value="Unassembled WGS sequence"/>
</dbReference>
<dbReference type="CDD" id="cd02696">
    <property type="entry name" value="MurNAc-LAA"/>
    <property type="match status" value="1"/>
</dbReference>
<dbReference type="Pfam" id="PF01520">
    <property type="entry name" value="Amidase_3"/>
    <property type="match status" value="1"/>
</dbReference>
<feature type="domain" description="MurNAc-LAA" evidence="5">
    <location>
        <begin position="91"/>
        <end position="206"/>
    </location>
</feature>
<name>A0A1M6J3R5_REIAG</name>
<dbReference type="SUPFAM" id="SSF53187">
    <property type="entry name" value="Zn-dependent exopeptidases"/>
    <property type="match status" value="1"/>
</dbReference>
<evidence type="ECO:0000256" key="2">
    <source>
        <dbReference type="ARBA" id="ARBA00011901"/>
    </source>
</evidence>
<protein>
    <recommendedName>
        <fullName evidence="2">N-acetylmuramoyl-L-alanine amidase</fullName>
        <ecNumber evidence="2">3.5.1.28</ecNumber>
    </recommendedName>
</protein>
<dbReference type="SMART" id="SM00646">
    <property type="entry name" value="Ami_3"/>
    <property type="match status" value="1"/>
</dbReference>
<dbReference type="InterPro" id="IPR026444">
    <property type="entry name" value="Secre_tail"/>
</dbReference>
<dbReference type="NCBIfam" id="TIGR04183">
    <property type="entry name" value="Por_Secre_tail"/>
    <property type="match status" value="1"/>
</dbReference>
<keyword evidence="7" id="KW-1185">Reference proteome</keyword>
<organism evidence="6 7">
    <name type="scientific">Reichenbachiella agariperforans</name>
    <dbReference type="NCBI Taxonomy" id="156994"/>
    <lineage>
        <taxon>Bacteria</taxon>
        <taxon>Pseudomonadati</taxon>
        <taxon>Bacteroidota</taxon>
        <taxon>Cytophagia</taxon>
        <taxon>Cytophagales</taxon>
        <taxon>Reichenbachiellaceae</taxon>
        <taxon>Reichenbachiella</taxon>
    </lineage>
</organism>
<evidence type="ECO:0000259" key="5">
    <source>
        <dbReference type="SMART" id="SM00646"/>
    </source>
</evidence>
<dbReference type="RefSeq" id="WP_073118323.1">
    <property type="nucleotide sequence ID" value="NZ_FRAA01000001.1"/>
</dbReference>
<evidence type="ECO:0000256" key="3">
    <source>
        <dbReference type="ARBA" id="ARBA00022801"/>
    </source>
</evidence>
<comment type="catalytic activity">
    <reaction evidence="1">
        <text>Hydrolyzes the link between N-acetylmuramoyl residues and L-amino acid residues in certain cell-wall glycopeptides.</text>
        <dbReference type="EC" id="3.5.1.28"/>
    </reaction>
</comment>
<evidence type="ECO:0000313" key="6">
    <source>
        <dbReference type="EMBL" id="SHJ41343.1"/>
    </source>
</evidence>
<dbReference type="AlphaFoldDB" id="A0A1M6J3R5"/>